<dbReference type="Pfam" id="PF02397">
    <property type="entry name" value="Bac_transf"/>
    <property type="match status" value="1"/>
</dbReference>
<evidence type="ECO:0000259" key="2">
    <source>
        <dbReference type="Pfam" id="PF02397"/>
    </source>
</evidence>
<dbReference type="OrthoDB" id="9808602at2"/>
<gene>
    <name evidence="3" type="ORF">D3P09_06110</name>
</gene>
<comment type="caution">
    <text evidence="3">The sequence shown here is derived from an EMBL/GenBank/DDBJ whole genome shotgun (WGS) entry which is preliminary data.</text>
</comment>
<keyword evidence="3" id="KW-0808">Transferase</keyword>
<name>A0A3A6Q7N5_9BACL</name>
<dbReference type="EMBL" id="QXQB01000001">
    <property type="protein sequence ID" value="RJX41864.1"/>
    <property type="molecule type" value="Genomic_DNA"/>
</dbReference>
<dbReference type="AlphaFoldDB" id="A0A3A6Q7N5"/>
<dbReference type="RefSeq" id="WP_120108571.1">
    <property type="nucleotide sequence ID" value="NZ_QXQB01000001.1"/>
</dbReference>
<accession>A0A3A6Q7N5</accession>
<dbReference type="GO" id="GO:0016780">
    <property type="term" value="F:phosphotransferase activity, for other substituted phosphate groups"/>
    <property type="evidence" value="ECO:0007669"/>
    <property type="project" value="TreeGrafter"/>
</dbReference>
<dbReference type="Proteomes" id="UP000267798">
    <property type="component" value="Unassembled WGS sequence"/>
</dbReference>
<proteinExistence type="inferred from homology"/>
<comment type="similarity">
    <text evidence="1">Belongs to the bacterial sugar transferase family.</text>
</comment>
<evidence type="ECO:0000313" key="4">
    <source>
        <dbReference type="Proteomes" id="UP000267798"/>
    </source>
</evidence>
<dbReference type="PANTHER" id="PTHR30576:SF8">
    <property type="entry name" value="UNDECAPRENYL-PHOSPHATE GALACTOSE PHOSPHOTRANSFERASE"/>
    <property type="match status" value="1"/>
</dbReference>
<evidence type="ECO:0000256" key="1">
    <source>
        <dbReference type="ARBA" id="ARBA00006464"/>
    </source>
</evidence>
<organism evidence="3 4">
    <name type="scientific">Paenibacillus pinisoli</name>
    <dbReference type="NCBI Taxonomy" id="1276110"/>
    <lineage>
        <taxon>Bacteria</taxon>
        <taxon>Bacillati</taxon>
        <taxon>Bacillota</taxon>
        <taxon>Bacilli</taxon>
        <taxon>Bacillales</taxon>
        <taxon>Paenibacillaceae</taxon>
        <taxon>Paenibacillus</taxon>
    </lineage>
</organism>
<protein>
    <submittedName>
        <fullName evidence="3">Sugar transferase</fullName>
    </submittedName>
</protein>
<dbReference type="PANTHER" id="PTHR30576">
    <property type="entry name" value="COLANIC BIOSYNTHESIS UDP-GLUCOSE LIPID CARRIER TRANSFERASE"/>
    <property type="match status" value="1"/>
</dbReference>
<dbReference type="InterPro" id="IPR003362">
    <property type="entry name" value="Bact_transf"/>
</dbReference>
<feature type="domain" description="Bacterial sugar transferase" evidence="2">
    <location>
        <begin position="2"/>
        <end position="176"/>
    </location>
</feature>
<evidence type="ECO:0000313" key="3">
    <source>
        <dbReference type="EMBL" id="RJX41864.1"/>
    </source>
</evidence>
<keyword evidence="4" id="KW-1185">Reference proteome</keyword>
<sequence length="201" mass="22659">MKRSFDVAVASALLLLLSPVIAVVAFLVASRLGRPVLFRQIRPGMHGKPFQLYKFRTMTDGRDADGNLLSDHLRLTPLGQMLRKLSLDELPQLLNVVKGELSLVGPRPLLMEYLPLYTEEQAKRHLVRPGITGWAQVNGRNAVTWEERFIKDVWYVENNSFWLDIKILLLTVKRVAKSDGISNGNHVTMPLFEGNASNQKG</sequence>
<reference evidence="3 4" key="1">
    <citation type="submission" date="2018-09" db="EMBL/GenBank/DDBJ databases">
        <title>Paenibacillus aracenensis nov. sp. isolated from a cave in southern Spain.</title>
        <authorList>
            <person name="Jurado V."/>
            <person name="Gutierrez-Patricio S."/>
            <person name="Gonzalez-Pimentel J.L."/>
            <person name="Miller A.Z."/>
            <person name="Laiz L."/>
            <person name="Saiz-Jimenez C."/>
        </authorList>
    </citation>
    <scope>NUCLEOTIDE SEQUENCE [LARGE SCALE GENOMIC DNA]</scope>
    <source>
        <strain evidence="3 4">JCM 19203</strain>
    </source>
</reference>